<dbReference type="EMBL" id="JADKBR010000003">
    <property type="protein sequence ID" value="MBK8889567.1"/>
    <property type="molecule type" value="Genomic_DNA"/>
</dbReference>
<comment type="function">
    <text evidence="13">CRISPR (clustered regularly interspaced short palindromic repeat) is an adaptive immune system that provides protection against mobile genetic elements (viruses, transposable elements and conjugative plasmids). CRISPR clusters contain sequences complementary to antecedent mobile elements and target invading nucleic acids. CRISPR clusters are transcribed and processed into CRISPR RNA (crRNA).</text>
</comment>
<dbReference type="InterPro" id="IPR011604">
    <property type="entry name" value="PDDEXK-like_dom_sf"/>
</dbReference>
<keyword evidence="11 13" id="KW-0051">Antiviral defense</keyword>
<protein>
    <recommendedName>
        <fullName evidence="4 13">CRISPR-associated exonuclease Cas4</fullName>
        <ecNumber evidence="3 13">3.1.12.1</ecNumber>
    </recommendedName>
</protein>
<keyword evidence="8 13" id="KW-0269">Exonuclease</keyword>
<dbReference type="InterPro" id="IPR051827">
    <property type="entry name" value="Cas4_exonuclease"/>
</dbReference>
<evidence type="ECO:0000256" key="11">
    <source>
        <dbReference type="ARBA" id="ARBA00023118"/>
    </source>
</evidence>
<evidence type="ECO:0000313" key="15">
    <source>
        <dbReference type="EMBL" id="MBK8889567.1"/>
    </source>
</evidence>
<reference evidence="15" key="1">
    <citation type="submission" date="2020-10" db="EMBL/GenBank/DDBJ databases">
        <title>Connecting structure to function with the recovery of over 1000 high-quality activated sludge metagenome-assembled genomes encoding full-length rRNA genes using long-read sequencing.</title>
        <authorList>
            <person name="Singleton C.M."/>
            <person name="Petriglieri F."/>
            <person name="Kristensen J.M."/>
            <person name="Kirkegaard R.H."/>
            <person name="Michaelsen T.Y."/>
            <person name="Andersen M.H."/>
            <person name="Karst S.M."/>
            <person name="Dueholm M.S."/>
            <person name="Nielsen P.H."/>
            <person name="Albertsen M."/>
        </authorList>
    </citation>
    <scope>NUCLEOTIDE SEQUENCE</scope>
    <source>
        <strain evidence="15">OdNE_18-Q3-R46-58_BAT3C.305</strain>
    </source>
</reference>
<dbReference type="Pfam" id="PF01930">
    <property type="entry name" value="Cas_Cas4"/>
    <property type="match status" value="1"/>
</dbReference>
<dbReference type="PANTHER" id="PTHR36531">
    <property type="entry name" value="CRISPR-ASSOCIATED EXONUCLEASE CAS4"/>
    <property type="match status" value="1"/>
</dbReference>
<feature type="domain" description="DUF83" evidence="14">
    <location>
        <begin position="16"/>
        <end position="194"/>
    </location>
</feature>
<dbReference type="InterPro" id="IPR022765">
    <property type="entry name" value="Dna2/Cas4_DUF83"/>
</dbReference>
<dbReference type="GO" id="GO:0004527">
    <property type="term" value="F:exonuclease activity"/>
    <property type="evidence" value="ECO:0007669"/>
    <property type="project" value="UniProtKB-KW"/>
</dbReference>
<evidence type="ECO:0000256" key="1">
    <source>
        <dbReference type="ARBA" id="ARBA00001966"/>
    </source>
</evidence>
<dbReference type="Gene3D" id="3.90.320.10">
    <property type="match status" value="1"/>
</dbReference>
<dbReference type="GO" id="GO:0051536">
    <property type="term" value="F:iron-sulfur cluster binding"/>
    <property type="evidence" value="ECO:0007669"/>
    <property type="project" value="UniProtKB-KW"/>
</dbReference>
<proteinExistence type="inferred from homology"/>
<keyword evidence="7 13" id="KW-0378">Hydrolase</keyword>
<comment type="cofactor">
    <cofactor evidence="13">
        <name>Mg(2+)</name>
        <dbReference type="ChEBI" id="CHEBI:18420"/>
    </cofactor>
    <cofactor evidence="13">
        <name>Mn(2+)</name>
        <dbReference type="ChEBI" id="CHEBI:29035"/>
    </cofactor>
    <text evidence="13">Mg(2+) or Mn(2+) required for ssDNA cleavage activity.</text>
</comment>
<dbReference type="AlphaFoldDB" id="A0A9D7LKL8"/>
<keyword evidence="10 13" id="KW-0411">Iron-sulfur</keyword>
<evidence type="ECO:0000256" key="13">
    <source>
        <dbReference type="RuleBase" id="RU365022"/>
    </source>
</evidence>
<dbReference type="GO" id="GO:0051607">
    <property type="term" value="P:defense response to virus"/>
    <property type="evidence" value="ECO:0007669"/>
    <property type="project" value="UniProtKB-KW"/>
</dbReference>
<dbReference type="PANTHER" id="PTHR36531:SF6">
    <property type="entry name" value="DNA REPLICATION ATP-DEPENDENT HELICASE_NUCLEASE DNA2"/>
    <property type="match status" value="1"/>
</dbReference>
<evidence type="ECO:0000256" key="9">
    <source>
        <dbReference type="ARBA" id="ARBA00023004"/>
    </source>
</evidence>
<dbReference type="NCBIfam" id="TIGR00372">
    <property type="entry name" value="cas4"/>
    <property type="match status" value="1"/>
</dbReference>
<comment type="similarity">
    <text evidence="2 13">Belongs to the CRISPR-associated exonuclease Cas4 family.</text>
</comment>
<gene>
    <name evidence="15" type="primary">cas4</name>
    <name evidence="15" type="ORF">IPN75_03825</name>
</gene>
<dbReference type="InterPro" id="IPR013343">
    <property type="entry name" value="CRISPR-assoc_prot_Cas4"/>
</dbReference>
<evidence type="ECO:0000256" key="4">
    <source>
        <dbReference type="ARBA" id="ARBA00020049"/>
    </source>
</evidence>
<name>A0A9D7LKL8_9RHOO</name>
<comment type="cofactor">
    <cofactor evidence="1">
        <name>[4Fe-4S] cluster</name>
        <dbReference type="ChEBI" id="CHEBI:49883"/>
    </cofactor>
</comment>
<evidence type="ECO:0000256" key="12">
    <source>
        <dbReference type="ARBA" id="ARBA00023211"/>
    </source>
</evidence>
<organism evidence="15 16">
    <name type="scientific">Candidatus Dechloromonas phosphorivorans</name>
    <dbReference type="NCBI Taxonomy" id="2899244"/>
    <lineage>
        <taxon>Bacteria</taxon>
        <taxon>Pseudomonadati</taxon>
        <taxon>Pseudomonadota</taxon>
        <taxon>Betaproteobacteria</taxon>
        <taxon>Rhodocyclales</taxon>
        <taxon>Azonexaceae</taxon>
        <taxon>Dechloromonas</taxon>
    </lineage>
</organism>
<accession>A0A9D7LKL8</accession>
<keyword evidence="6 13" id="KW-0479">Metal-binding</keyword>
<evidence type="ECO:0000313" key="16">
    <source>
        <dbReference type="Proteomes" id="UP000808146"/>
    </source>
</evidence>
<dbReference type="GO" id="GO:0046872">
    <property type="term" value="F:metal ion binding"/>
    <property type="evidence" value="ECO:0007669"/>
    <property type="project" value="UniProtKB-KW"/>
</dbReference>
<evidence type="ECO:0000256" key="2">
    <source>
        <dbReference type="ARBA" id="ARBA00009189"/>
    </source>
</evidence>
<evidence type="ECO:0000256" key="6">
    <source>
        <dbReference type="ARBA" id="ARBA00022723"/>
    </source>
</evidence>
<evidence type="ECO:0000256" key="7">
    <source>
        <dbReference type="ARBA" id="ARBA00022801"/>
    </source>
</evidence>
<sequence length="216" mass="23715">MNSESLDPGTDPIPLSALQHWAYCPRQCALIHVEQVFAENIFTQRGQALHKRVDDPGCEVRDGLRVERALPLFNDALGLSGKADVVEFLPDGTPYPVEYKHGSRHKRADIAACDDIQLAAQALCLEAMFGKPVAEGALYYASSRRRRIVAVDADLRAKTESTVSEVRQLLAAGILPPPLNDEHCRACSLHDLCQPEAVSASPERSAMLKTLFEPDN</sequence>
<evidence type="ECO:0000256" key="3">
    <source>
        <dbReference type="ARBA" id="ARBA00012768"/>
    </source>
</evidence>
<comment type="cofactor">
    <cofactor evidence="13">
        <name>iron-sulfur cluster</name>
        <dbReference type="ChEBI" id="CHEBI:30408"/>
    </cofactor>
</comment>
<keyword evidence="9 13" id="KW-0408">Iron</keyword>
<comment type="caution">
    <text evidence="15">The sequence shown here is derived from an EMBL/GenBank/DDBJ whole genome shotgun (WGS) entry which is preliminary data.</text>
</comment>
<keyword evidence="5 13" id="KW-0540">Nuclease</keyword>
<dbReference type="EC" id="3.1.12.1" evidence="3 13"/>
<keyword evidence="12 13" id="KW-0464">Manganese</keyword>
<evidence type="ECO:0000256" key="5">
    <source>
        <dbReference type="ARBA" id="ARBA00022722"/>
    </source>
</evidence>
<evidence type="ECO:0000259" key="14">
    <source>
        <dbReference type="Pfam" id="PF01930"/>
    </source>
</evidence>
<dbReference type="Proteomes" id="UP000808146">
    <property type="component" value="Unassembled WGS sequence"/>
</dbReference>
<evidence type="ECO:0000256" key="10">
    <source>
        <dbReference type="ARBA" id="ARBA00023014"/>
    </source>
</evidence>
<evidence type="ECO:0000256" key="8">
    <source>
        <dbReference type="ARBA" id="ARBA00022839"/>
    </source>
</evidence>